<dbReference type="Proteomes" id="UP000499080">
    <property type="component" value="Unassembled WGS sequence"/>
</dbReference>
<sequence length="92" mass="10566">MSKVRTSKAVINVKTSKDVLSHVLENHRITLRKLSEEGDISYGSVQSILTEDLGMRRELSRFVPKLQTKNKTGLQLRLISLNVLNMRTIFRK</sequence>
<accession>A0A4Y2BZF4</accession>
<protein>
    <submittedName>
        <fullName evidence="1">Uncharacterized protein</fullName>
    </submittedName>
</protein>
<evidence type="ECO:0000313" key="1">
    <source>
        <dbReference type="EMBL" id="GBL96726.1"/>
    </source>
</evidence>
<keyword evidence="2" id="KW-1185">Reference proteome</keyword>
<dbReference type="OrthoDB" id="6491811at2759"/>
<dbReference type="AlphaFoldDB" id="A0A4Y2BZF4"/>
<comment type="caution">
    <text evidence="1">The sequence shown here is derived from an EMBL/GenBank/DDBJ whole genome shotgun (WGS) entry which is preliminary data.</text>
</comment>
<evidence type="ECO:0000313" key="2">
    <source>
        <dbReference type="Proteomes" id="UP000499080"/>
    </source>
</evidence>
<name>A0A4Y2BZF4_ARAVE</name>
<dbReference type="EMBL" id="BGPR01000123">
    <property type="protein sequence ID" value="GBL96726.1"/>
    <property type="molecule type" value="Genomic_DNA"/>
</dbReference>
<proteinExistence type="predicted"/>
<organism evidence="1 2">
    <name type="scientific">Araneus ventricosus</name>
    <name type="common">Orbweaver spider</name>
    <name type="synonym">Epeira ventricosa</name>
    <dbReference type="NCBI Taxonomy" id="182803"/>
    <lineage>
        <taxon>Eukaryota</taxon>
        <taxon>Metazoa</taxon>
        <taxon>Ecdysozoa</taxon>
        <taxon>Arthropoda</taxon>
        <taxon>Chelicerata</taxon>
        <taxon>Arachnida</taxon>
        <taxon>Araneae</taxon>
        <taxon>Araneomorphae</taxon>
        <taxon>Entelegynae</taxon>
        <taxon>Araneoidea</taxon>
        <taxon>Araneidae</taxon>
        <taxon>Araneus</taxon>
    </lineage>
</organism>
<gene>
    <name evidence="1" type="ORF">AVEN_111861_1</name>
</gene>
<reference evidence="1 2" key="1">
    <citation type="journal article" date="2019" name="Sci. Rep.">
        <title>Orb-weaving spider Araneus ventricosus genome elucidates the spidroin gene catalogue.</title>
        <authorList>
            <person name="Kono N."/>
            <person name="Nakamura H."/>
            <person name="Ohtoshi R."/>
            <person name="Moran D.A.P."/>
            <person name="Shinohara A."/>
            <person name="Yoshida Y."/>
            <person name="Fujiwara M."/>
            <person name="Mori M."/>
            <person name="Tomita M."/>
            <person name="Arakawa K."/>
        </authorList>
    </citation>
    <scope>NUCLEOTIDE SEQUENCE [LARGE SCALE GENOMIC DNA]</scope>
</reference>